<evidence type="ECO:0000256" key="3">
    <source>
        <dbReference type="ARBA" id="ARBA00022989"/>
    </source>
</evidence>
<dbReference type="Pfam" id="PF10502">
    <property type="entry name" value="Peptidase_S26"/>
    <property type="match status" value="1"/>
</dbReference>
<accession>A0ABS4F2Y0</accession>
<evidence type="ECO:0000313" key="9">
    <source>
        <dbReference type="Proteomes" id="UP000783390"/>
    </source>
</evidence>
<evidence type="ECO:0000259" key="7">
    <source>
        <dbReference type="Pfam" id="PF10502"/>
    </source>
</evidence>
<dbReference type="EMBL" id="JAGGJZ010000008">
    <property type="protein sequence ID" value="MBP1890610.1"/>
    <property type="molecule type" value="Genomic_DNA"/>
</dbReference>
<dbReference type="NCBIfam" id="TIGR02228">
    <property type="entry name" value="sigpep_I_arch"/>
    <property type="match status" value="1"/>
</dbReference>
<dbReference type="Proteomes" id="UP000783390">
    <property type="component" value="Unassembled WGS sequence"/>
</dbReference>
<keyword evidence="8" id="KW-0378">Hydrolase</keyword>
<evidence type="ECO:0000256" key="1">
    <source>
        <dbReference type="ARBA" id="ARBA00004370"/>
    </source>
</evidence>
<evidence type="ECO:0000256" key="4">
    <source>
        <dbReference type="ARBA" id="ARBA00023136"/>
    </source>
</evidence>
<dbReference type="EC" id="3.4.21.89" evidence="5"/>
<evidence type="ECO:0000256" key="5">
    <source>
        <dbReference type="NCBIfam" id="TIGR02228"/>
    </source>
</evidence>
<evidence type="ECO:0000256" key="6">
    <source>
        <dbReference type="SAM" id="Phobius"/>
    </source>
</evidence>
<feature type="transmembrane region" description="Helical" evidence="6">
    <location>
        <begin position="6"/>
        <end position="28"/>
    </location>
</feature>
<dbReference type="SUPFAM" id="SSF51306">
    <property type="entry name" value="LexA/Signal peptidase"/>
    <property type="match status" value="1"/>
</dbReference>
<keyword evidence="3 6" id="KW-1133">Transmembrane helix</keyword>
<comment type="subcellular location">
    <subcellularLocation>
        <location evidence="1">Membrane</location>
    </subcellularLocation>
</comment>
<name>A0ABS4F2Y0_9CLOT</name>
<dbReference type="InterPro" id="IPR001733">
    <property type="entry name" value="Peptidase_S26B"/>
</dbReference>
<sequence>MKKVFNIIFDIVVYILIGAIIIFSIFFVKSTRLHEMPSIGGYSMYVVKTGSMAPTINPGSLIVVKKVNADTLKKGDIVTFKGAQTGNLFTHRIYKVEKGKNVQFLTKGDANESVDPMTSSSKNIVGKLVFSVPRIGIAITFIQDNWPLVILLTLGTLILITLLKKFFTIDKNEKENGGKHNEKEKN</sequence>
<keyword evidence="2 6" id="KW-0812">Transmembrane</keyword>
<evidence type="ECO:0000313" key="8">
    <source>
        <dbReference type="EMBL" id="MBP1890610.1"/>
    </source>
</evidence>
<dbReference type="RefSeq" id="WP_209797524.1">
    <property type="nucleotide sequence ID" value="NZ_JAGGJZ010000008.1"/>
</dbReference>
<dbReference type="GO" id="GO:0016787">
    <property type="term" value="F:hydrolase activity"/>
    <property type="evidence" value="ECO:0007669"/>
    <property type="project" value="UniProtKB-KW"/>
</dbReference>
<feature type="transmembrane region" description="Helical" evidence="6">
    <location>
        <begin position="148"/>
        <end position="167"/>
    </location>
</feature>
<organism evidence="8 9">
    <name type="scientific">Clostridium moniliforme</name>
    <dbReference type="NCBI Taxonomy" id="39489"/>
    <lineage>
        <taxon>Bacteria</taxon>
        <taxon>Bacillati</taxon>
        <taxon>Bacillota</taxon>
        <taxon>Clostridia</taxon>
        <taxon>Eubacteriales</taxon>
        <taxon>Clostridiaceae</taxon>
        <taxon>Clostridium</taxon>
    </lineage>
</organism>
<proteinExistence type="predicted"/>
<dbReference type="Gene3D" id="2.10.109.10">
    <property type="entry name" value="Umud Fragment, subunit A"/>
    <property type="match status" value="1"/>
</dbReference>
<keyword evidence="4 6" id="KW-0472">Membrane</keyword>
<keyword evidence="9" id="KW-1185">Reference proteome</keyword>
<dbReference type="PANTHER" id="PTHR10806:SF6">
    <property type="entry name" value="SIGNAL PEPTIDASE COMPLEX CATALYTIC SUBUNIT SEC11"/>
    <property type="match status" value="1"/>
</dbReference>
<dbReference type="InterPro" id="IPR036286">
    <property type="entry name" value="LexA/Signal_pep-like_sf"/>
</dbReference>
<feature type="domain" description="Peptidase S26" evidence="7">
    <location>
        <begin position="43"/>
        <end position="91"/>
    </location>
</feature>
<reference evidence="8 9" key="1">
    <citation type="submission" date="2021-03" db="EMBL/GenBank/DDBJ databases">
        <title>Genomic Encyclopedia of Type Strains, Phase IV (KMG-IV): sequencing the most valuable type-strain genomes for metagenomic binning, comparative biology and taxonomic classification.</title>
        <authorList>
            <person name="Goeker M."/>
        </authorList>
    </citation>
    <scope>NUCLEOTIDE SEQUENCE [LARGE SCALE GENOMIC DNA]</scope>
    <source>
        <strain evidence="8 9">DSM 3984</strain>
    </source>
</reference>
<dbReference type="InterPro" id="IPR019533">
    <property type="entry name" value="Peptidase_S26"/>
</dbReference>
<dbReference type="CDD" id="cd06530">
    <property type="entry name" value="S26_SPase_I"/>
    <property type="match status" value="1"/>
</dbReference>
<gene>
    <name evidence="8" type="ORF">J2Z53_002215</name>
</gene>
<dbReference type="PANTHER" id="PTHR10806">
    <property type="entry name" value="SIGNAL PEPTIDASE COMPLEX CATALYTIC SUBUNIT SEC11"/>
    <property type="match status" value="1"/>
</dbReference>
<protein>
    <recommendedName>
        <fullName evidence="5">Signal peptidase I</fullName>
        <ecNumber evidence="5">3.4.21.89</ecNumber>
    </recommendedName>
</protein>
<evidence type="ECO:0000256" key="2">
    <source>
        <dbReference type="ARBA" id="ARBA00022692"/>
    </source>
</evidence>
<comment type="caution">
    <text evidence="8">The sequence shown here is derived from an EMBL/GenBank/DDBJ whole genome shotgun (WGS) entry which is preliminary data.</text>
</comment>